<feature type="compositionally biased region" description="Basic and acidic residues" evidence="1">
    <location>
        <begin position="1364"/>
        <end position="1376"/>
    </location>
</feature>
<dbReference type="SUPFAM" id="SSF49899">
    <property type="entry name" value="Concanavalin A-like lectins/glucanases"/>
    <property type="match status" value="1"/>
</dbReference>
<feature type="domain" description="Glycosyl hydrolase family 13 catalytic" evidence="3">
    <location>
        <begin position="1949"/>
        <end position="2238"/>
    </location>
</feature>
<dbReference type="InterPro" id="IPR005804">
    <property type="entry name" value="FA_desaturase_dom"/>
</dbReference>
<feature type="region of interest" description="Disordered" evidence="1">
    <location>
        <begin position="1157"/>
        <end position="1376"/>
    </location>
</feature>
<dbReference type="Proteomes" id="UP000186817">
    <property type="component" value="Unassembled WGS sequence"/>
</dbReference>
<evidence type="ECO:0000256" key="1">
    <source>
        <dbReference type="SAM" id="MobiDB-lite"/>
    </source>
</evidence>
<feature type="transmembrane region" description="Helical" evidence="2">
    <location>
        <begin position="2522"/>
        <end position="2541"/>
    </location>
</feature>
<evidence type="ECO:0000259" key="3">
    <source>
        <dbReference type="SMART" id="SM00642"/>
    </source>
</evidence>
<dbReference type="GO" id="GO:0005829">
    <property type="term" value="C:cytosol"/>
    <property type="evidence" value="ECO:0007669"/>
    <property type="project" value="TreeGrafter"/>
</dbReference>
<dbReference type="Gene3D" id="3.20.20.80">
    <property type="entry name" value="Glycosidases"/>
    <property type="match status" value="1"/>
</dbReference>
<name>A0A1Q9DB72_SYMMI</name>
<dbReference type="InterPro" id="IPR006047">
    <property type="entry name" value="GH13_cat_dom"/>
</dbReference>
<dbReference type="InterPro" id="IPR017853">
    <property type="entry name" value="GH"/>
</dbReference>
<feature type="compositionally biased region" description="Basic and acidic residues" evidence="1">
    <location>
        <begin position="1452"/>
        <end position="1462"/>
    </location>
</feature>
<gene>
    <name evidence="4" type="primary">glgB</name>
    <name evidence="4" type="ORF">AK812_SmicGene25771</name>
</gene>
<protein>
    <submittedName>
        <fullName evidence="4">1,4-alpha-glucan branching enzyme GlgB</fullName>
    </submittedName>
</protein>
<dbReference type="InterPro" id="IPR004193">
    <property type="entry name" value="Glyco_hydro_13_N"/>
</dbReference>
<accession>A0A1Q9DB72</accession>
<feature type="region of interest" description="Disordered" evidence="1">
    <location>
        <begin position="98"/>
        <end position="125"/>
    </location>
</feature>
<dbReference type="InterPro" id="IPR036400">
    <property type="entry name" value="Cyt_B5-like_heme/steroid_sf"/>
</dbReference>
<dbReference type="GO" id="GO:0003844">
    <property type="term" value="F:1,4-alpha-glucan branching enzyme activity"/>
    <property type="evidence" value="ECO:0007669"/>
    <property type="project" value="TreeGrafter"/>
</dbReference>
<proteinExistence type="predicted"/>
<evidence type="ECO:0000313" key="5">
    <source>
        <dbReference type="Proteomes" id="UP000186817"/>
    </source>
</evidence>
<dbReference type="OrthoDB" id="5590356at2759"/>
<keyword evidence="5" id="KW-1185">Reference proteome</keyword>
<dbReference type="CDD" id="cd11322">
    <property type="entry name" value="AmyAc_Glg_BE"/>
    <property type="match status" value="1"/>
</dbReference>
<dbReference type="Pfam" id="PF02922">
    <property type="entry name" value="CBM_48"/>
    <property type="match status" value="1"/>
</dbReference>
<dbReference type="PANTHER" id="PTHR43651">
    <property type="entry name" value="1,4-ALPHA-GLUCAN-BRANCHING ENZYME"/>
    <property type="match status" value="1"/>
</dbReference>
<dbReference type="SMART" id="SM00642">
    <property type="entry name" value="Aamy"/>
    <property type="match status" value="1"/>
</dbReference>
<dbReference type="SUPFAM" id="SSF51445">
    <property type="entry name" value="(Trans)glycosidases"/>
    <property type="match status" value="1"/>
</dbReference>
<dbReference type="Gene3D" id="2.60.120.920">
    <property type="match status" value="1"/>
</dbReference>
<reference evidence="4 5" key="1">
    <citation type="submission" date="2016-02" db="EMBL/GenBank/DDBJ databases">
        <title>Genome analysis of coral dinoflagellate symbionts highlights evolutionary adaptations to a symbiotic lifestyle.</title>
        <authorList>
            <person name="Aranda M."/>
            <person name="Li Y."/>
            <person name="Liew Y.J."/>
            <person name="Baumgarten S."/>
            <person name="Simakov O."/>
            <person name="Wilson M."/>
            <person name="Piel J."/>
            <person name="Ashoor H."/>
            <person name="Bougouffa S."/>
            <person name="Bajic V.B."/>
            <person name="Ryu T."/>
            <person name="Ravasi T."/>
            <person name="Bayer T."/>
            <person name="Micklem G."/>
            <person name="Kim H."/>
            <person name="Bhak J."/>
            <person name="Lajeunesse T.C."/>
            <person name="Voolstra C.R."/>
        </authorList>
    </citation>
    <scope>NUCLEOTIDE SEQUENCE [LARGE SCALE GENOMIC DNA]</scope>
    <source>
        <strain evidence="4 5">CCMP2467</strain>
    </source>
</reference>
<dbReference type="SUPFAM" id="SSF81296">
    <property type="entry name" value="E set domains"/>
    <property type="match status" value="1"/>
</dbReference>
<dbReference type="GO" id="GO:0005978">
    <property type="term" value="P:glycogen biosynthetic process"/>
    <property type="evidence" value="ECO:0007669"/>
    <property type="project" value="TreeGrafter"/>
</dbReference>
<feature type="region of interest" description="Disordered" evidence="1">
    <location>
        <begin position="1"/>
        <end position="68"/>
    </location>
</feature>
<feature type="region of interest" description="Disordered" evidence="1">
    <location>
        <begin position="873"/>
        <end position="896"/>
    </location>
</feature>
<feature type="region of interest" description="Disordered" evidence="1">
    <location>
        <begin position="1451"/>
        <end position="1486"/>
    </location>
</feature>
<keyword evidence="2" id="KW-1133">Transmembrane helix</keyword>
<dbReference type="Gene3D" id="2.60.40.10">
    <property type="entry name" value="Immunoglobulins"/>
    <property type="match status" value="1"/>
</dbReference>
<dbReference type="InterPro" id="IPR013783">
    <property type="entry name" value="Ig-like_fold"/>
</dbReference>
<keyword evidence="2" id="KW-0812">Transmembrane</keyword>
<dbReference type="InterPro" id="IPR014756">
    <property type="entry name" value="Ig_E-set"/>
</dbReference>
<evidence type="ECO:0000256" key="2">
    <source>
        <dbReference type="SAM" id="Phobius"/>
    </source>
</evidence>
<dbReference type="InterPro" id="IPR043136">
    <property type="entry name" value="B30.2/SPRY_sf"/>
</dbReference>
<dbReference type="InterPro" id="IPR013320">
    <property type="entry name" value="ConA-like_dom_sf"/>
</dbReference>
<evidence type="ECO:0000313" key="4">
    <source>
        <dbReference type="EMBL" id="OLP92417.1"/>
    </source>
</evidence>
<dbReference type="GO" id="GO:0004553">
    <property type="term" value="F:hydrolase activity, hydrolyzing O-glycosyl compounds"/>
    <property type="evidence" value="ECO:0007669"/>
    <property type="project" value="InterPro"/>
</dbReference>
<dbReference type="GO" id="GO:0006629">
    <property type="term" value="P:lipid metabolic process"/>
    <property type="evidence" value="ECO:0007669"/>
    <property type="project" value="InterPro"/>
</dbReference>
<dbReference type="CDD" id="cd02855">
    <property type="entry name" value="E_set_GBE_prok_N"/>
    <property type="match status" value="1"/>
</dbReference>
<organism evidence="4 5">
    <name type="scientific">Symbiodinium microadriaticum</name>
    <name type="common">Dinoflagellate</name>
    <name type="synonym">Zooxanthella microadriatica</name>
    <dbReference type="NCBI Taxonomy" id="2951"/>
    <lineage>
        <taxon>Eukaryota</taxon>
        <taxon>Sar</taxon>
        <taxon>Alveolata</taxon>
        <taxon>Dinophyceae</taxon>
        <taxon>Suessiales</taxon>
        <taxon>Symbiodiniaceae</taxon>
        <taxon>Symbiodinium</taxon>
    </lineage>
</organism>
<feature type="region of interest" description="Disordered" evidence="1">
    <location>
        <begin position="812"/>
        <end position="844"/>
    </location>
</feature>
<keyword evidence="2" id="KW-0472">Membrane</keyword>
<sequence>MPRPTMPAGQRLRAALKPPEVGTLRAERRAIIRPREEVEEPVEPPRKRTAELRPAAGNDGDSGDPTEDDVLLQEGCRCLRRHGRCTCQEDQEWLDSKRKRPAKYTPPHARRAVLQPAAEPPEAEPSKCSCLRRHGRCTCQADDRWLQKKRRCLAPYVPPFRKTRESELERKRQEIAAKAEEGEPPPPLAPNMRTLARRWAPQLENIGRFRFNPLQIEGSILLDEPGTEAECTESAFRCQGLKALPVVQSGSYQFEVELLRSCQLAVGWSGAMSLATAWDHQAFGYSSDARAIHNGEAEDFGLPFGQAGDIVGATVRWAKGSQVAISFALNGRDLGVAFEFGSECHRTLALWHCQPSLDYRISILHALCAGEFLPGGEPAQLPTKRRRISEALRSWVQRELCFWIGNAGFARAVNMPVPLDIAKGGPCMLVFACLVVASLNITTAEAYSLPAANFGGLKSLLPGSISDCCSPACASPTSLLTIAGVGFLAGGALTISDPLASVLLTAGEVVAKAWLGRLRQSLTGLILAEGGKWGAEGAIPLQPQVTQSASGLPLHVRLRGMPDSPLAFPQAGTRPLGALLDSDFCPFSRAVSEASTERVAASITEDQLQAFHVPDSHVVELYDLPEGSSRGSTENGCARSRWLASCLAQQLSLPKSSWPSAICVRETSEGASTAVVALRRATHACELLTRAAEGTLGSGDTFLQVRALTSATAATRERLREWRGAEFRPQTVPTAARRLIHGSLQSQIPLAHLVEEKNSTRIVAASRRGRQGEKEVLAKMERDIATSSKALEALQAERSALQAALAKAEQENQKFAEDEADLKSMRNRAETKAKQAKAERRSLESKLKELEAEANARTAELATALAAEKAGRRKLEEQLTQERAAREAATSQLEQSTEALELEQVAKLESEKRWEQIAADLSKQASYPSSSEAHESLTEAAQLEQKLAKFQEEARRMEADHDKVVASLQAKSQALEKENQELKATATRLEKKVSSAQKEAEDELQQLSTSLKSEKDAKAELEKLLRSSEAKLAKQQKDVSTQAEERQVVASLQAKSQALEKENQELKATATRLEKKVSSAQKEAEDELQQLSTSLKSEKDAKAELEKLLRSSEAKLAKQQKDVSTQAEERQVVASLQAKSQALEKENQELKATATRLEKKVSSAQKEATATRLEKKVSSAQKEATATRLEKKVSSAQKEATATRLEKKVSSAQKEATATRLEKKVSSAQKEATATRLEKKVSSAQKEATATRLEKKVSSAQKEATATRLEKKVSSAQKEATATRLEKKVSSAQKEATATRLEKKVSSAQKEATATRLEKKVSSAQKEATATRLEKKVSSAQKEATATRLEKKVSSAQKEATATRLEKKVSSAQKEADERLQQLTSALEAEKVAKAEALEDLASAGKAEKRLQLDHDRAVKSLLVNADAMAEENESLKACCSALEQKLASLQKEADEKEEHSKQAMASQQAARAELEELEERLTGDREQAVAELHVKADALKKENASLKASMTKLENKLKALRKEAEDQADLLVDAVEAARAEGAAESAAAMEEAEEKLEQTTEALANAEATLRHLQNKLRESQAEVQEEQARASEERHALVQLAANLSIQKPLFRAVWAGHRAMTPVAVDPANWPSGASLDEEAVSALHTAHHAQPRSVLGCHRLAHSDESGSDLYVFRIWHQALERDWEAEKKQVKLQLLLDEESKPIPLVRRCAWLYEAVVQLPADWLPPDDGAGGAPVGGVLHLPRYYVIAPTEEGEQILHDCFGYVGFLLAEVEIEQLQQGSFPTIADALGCHAVTAGGVCGLRFATWAPRAQFVSVVGDWNTWDGRASPMARRHRAEGGGFSGLWEIFVPFGPDLSHVPFGSTYGFKIHTGAGLDVVKMDPFAQEFEKPSDLHQSPTFNASVVSACDDNYRPEPFEWGDEAWMLAREERGRLNTALLQPMAIYEVHLPSWRRGADGELLSYRELTQPLIDHVKALNFNWVELMALAHHPFLGSWGYQVSGYYSSFSLMGSPDDLKHLINELHKAGLGVIMDFVPAHFCRDACSFGDFDGTPTYEYEDPREGEQRQWGTKIFNFRKNEVRSFLVGSALFWAERYHIDGFRCDAVSAMIYRNFGKADHEWVRNEHGGDSNLEAVSLLRELNKSMKLFWPGVVMIAEESTAWEGVTTLRQMQEHFHRNGAVAVLVAIVCLGLLGVDLRFEEPHLDIDPQEPTCSPCSGAVNGTVCGTNRTLRDAADLWKIDGLYYDFRPLFSRHPGSKLPLEKTMGTDASILFQIQHLSDNPRVALEKYQVASEDVIGEVLDSDYDYQFEETGFYMTLRARVREKLQDLGVKKPRQANIPILAKVSFNMLMFTSTWYQISFRSFSPVACVLNLISRLVLTGAAHEAMHGSILPQLPNVQYLYAKSVVEGFLGFPLEVWWQEHVLLHHLHTKTLVDPDENLQQLIPVWRLTNNSAWSQLHSFPLASHAAIGLFFPHLRLVAESWRLVDDDRNVRVGCAWVVLGVLLVHWLPLFVQKNKRKAFLSIFLSSLLASMLTMLAFHVNHLFPEAEGVYGQPTDWGERQMATTSNFDSGISAISGGLDMQIEHHLFPMLSYNHQQAVQATIKEVAEEFGLPYRSYSSLGSGLVKHLEYMVELGKEPAEM</sequence>
<dbReference type="InterPro" id="IPR044143">
    <property type="entry name" value="GlgB_N_E_set_prok"/>
</dbReference>
<dbReference type="Gene3D" id="3.10.120.10">
    <property type="entry name" value="Cytochrome b5-like heme/steroid binding domain"/>
    <property type="match status" value="1"/>
</dbReference>
<dbReference type="Pfam" id="PF00487">
    <property type="entry name" value="FA_desaturase"/>
    <property type="match status" value="1"/>
</dbReference>
<dbReference type="EMBL" id="LSRX01000623">
    <property type="protein sequence ID" value="OLP92417.1"/>
    <property type="molecule type" value="Genomic_DNA"/>
</dbReference>
<dbReference type="PANTHER" id="PTHR43651:SF3">
    <property type="entry name" value="1,4-ALPHA-GLUCAN-BRANCHING ENZYME"/>
    <property type="match status" value="1"/>
</dbReference>
<comment type="caution">
    <text evidence="4">The sequence shown here is derived from an EMBL/GenBank/DDBJ whole genome shotgun (WGS) entry which is preliminary data.</text>
</comment>
<feature type="transmembrane region" description="Helical" evidence="2">
    <location>
        <begin position="2494"/>
        <end position="2515"/>
    </location>
</feature>
<feature type="region of interest" description="Disordered" evidence="1">
    <location>
        <begin position="1077"/>
        <end position="1102"/>
    </location>
</feature>
<dbReference type="SUPFAM" id="SSF55856">
    <property type="entry name" value="Cytochrome b5-like heme/steroid binding domain"/>
    <property type="match status" value="1"/>
</dbReference>
<feature type="compositionally biased region" description="Basic and acidic residues" evidence="1">
    <location>
        <begin position="25"/>
        <end position="36"/>
    </location>
</feature>